<organism evidence="8 9">
    <name type="scientific">Caenorhabditis bovis</name>
    <dbReference type="NCBI Taxonomy" id="2654633"/>
    <lineage>
        <taxon>Eukaryota</taxon>
        <taxon>Metazoa</taxon>
        <taxon>Ecdysozoa</taxon>
        <taxon>Nematoda</taxon>
        <taxon>Chromadorea</taxon>
        <taxon>Rhabditida</taxon>
        <taxon>Rhabditina</taxon>
        <taxon>Rhabditomorpha</taxon>
        <taxon>Rhabditoidea</taxon>
        <taxon>Rhabditidae</taxon>
        <taxon>Peloderinae</taxon>
        <taxon>Caenorhabditis</taxon>
    </lineage>
</organism>
<comment type="caution">
    <text evidence="8">The sequence shown here is derived from an EMBL/GenBank/DDBJ whole genome shotgun (WGS) entry which is preliminary data.</text>
</comment>
<keyword evidence="9" id="KW-1185">Reference proteome</keyword>
<dbReference type="GO" id="GO:0005634">
    <property type="term" value="C:nucleus"/>
    <property type="evidence" value="ECO:0007669"/>
    <property type="project" value="UniProtKB-SubCell"/>
</dbReference>
<feature type="region of interest" description="Disordered" evidence="6">
    <location>
        <begin position="378"/>
        <end position="442"/>
    </location>
</feature>
<evidence type="ECO:0000256" key="2">
    <source>
        <dbReference type="ARBA" id="ARBA00022853"/>
    </source>
</evidence>
<dbReference type="PANTHER" id="PTHR10880">
    <property type="entry name" value="MORTALITY FACTOR 4-LIKE PROTEIN"/>
    <property type="match status" value="1"/>
</dbReference>
<dbReference type="OrthoDB" id="124855at2759"/>
<dbReference type="GO" id="GO:0035267">
    <property type="term" value="C:NuA4 histone acetyltransferase complex"/>
    <property type="evidence" value="ECO:0007669"/>
    <property type="project" value="TreeGrafter"/>
</dbReference>
<comment type="subcellular location">
    <subcellularLocation>
        <location evidence="1">Nucleus</location>
    </subcellularLocation>
</comment>
<keyword evidence="4" id="KW-0804">Transcription</keyword>
<dbReference type="GO" id="GO:0006355">
    <property type="term" value="P:regulation of DNA-templated transcription"/>
    <property type="evidence" value="ECO:0007669"/>
    <property type="project" value="InterPro"/>
</dbReference>
<dbReference type="EMBL" id="CADEPM010000002">
    <property type="protein sequence ID" value="CAB3399567.1"/>
    <property type="molecule type" value="Genomic_DNA"/>
</dbReference>
<dbReference type="Proteomes" id="UP000494206">
    <property type="component" value="Unassembled WGS sequence"/>
</dbReference>
<feature type="compositionally biased region" description="Basic and acidic residues" evidence="6">
    <location>
        <begin position="416"/>
        <end position="426"/>
    </location>
</feature>
<dbReference type="PROSITE" id="PS51640">
    <property type="entry name" value="MRG"/>
    <property type="match status" value="1"/>
</dbReference>
<proteinExistence type="predicted"/>
<dbReference type="InterPro" id="IPR026541">
    <property type="entry name" value="MRG_dom"/>
</dbReference>
<feature type="compositionally biased region" description="Acidic residues" evidence="6">
    <location>
        <begin position="401"/>
        <end position="415"/>
    </location>
</feature>
<evidence type="ECO:0000313" key="8">
    <source>
        <dbReference type="EMBL" id="CAB3399567.1"/>
    </source>
</evidence>
<accession>A0A8S1EJ66</accession>
<evidence type="ECO:0000259" key="7">
    <source>
        <dbReference type="Pfam" id="PF05712"/>
    </source>
</evidence>
<keyword evidence="3" id="KW-0805">Transcription regulation</keyword>
<dbReference type="InterPro" id="IPR038217">
    <property type="entry name" value="MRG_C_sf"/>
</dbReference>
<protein>
    <recommendedName>
        <fullName evidence="7">MRG domain-containing protein</fullName>
    </recommendedName>
</protein>
<dbReference type="InterPro" id="IPR008676">
    <property type="entry name" value="MRG"/>
</dbReference>
<gene>
    <name evidence="8" type="ORF">CBOVIS_LOCUS2666</name>
</gene>
<dbReference type="Gene3D" id="1.10.274.30">
    <property type="entry name" value="MRG domain"/>
    <property type="match status" value="1"/>
</dbReference>
<keyword evidence="2" id="KW-0156">Chromatin regulator</keyword>
<evidence type="ECO:0000256" key="3">
    <source>
        <dbReference type="ARBA" id="ARBA00023015"/>
    </source>
</evidence>
<evidence type="ECO:0000256" key="4">
    <source>
        <dbReference type="ARBA" id="ARBA00023163"/>
    </source>
</evidence>
<dbReference type="GO" id="GO:0006325">
    <property type="term" value="P:chromatin organization"/>
    <property type="evidence" value="ECO:0007669"/>
    <property type="project" value="UniProtKB-KW"/>
</dbReference>
<evidence type="ECO:0000256" key="1">
    <source>
        <dbReference type="ARBA" id="ARBA00004123"/>
    </source>
</evidence>
<dbReference type="AlphaFoldDB" id="A0A8S1EJ66"/>
<reference evidence="8 9" key="1">
    <citation type="submission" date="2020-04" db="EMBL/GenBank/DDBJ databases">
        <authorList>
            <person name="Laetsch R D."/>
            <person name="Stevens L."/>
            <person name="Kumar S."/>
            <person name="Blaxter L. M."/>
        </authorList>
    </citation>
    <scope>NUCLEOTIDE SEQUENCE [LARGE SCALE GENOMIC DNA]</scope>
</reference>
<name>A0A8S1EJ66_9PELO</name>
<dbReference type="Pfam" id="PF05712">
    <property type="entry name" value="MRG"/>
    <property type="match status" value="1"/>
</dbReference>
<keyword evidence="5" id="KW-0539">Nucleus</keyword>
<evidence type="ECO:0000313" key="9">
    <source>
        <dbReference type="Proteomes" id="UP000494206"/>
    </source>
</evidence>
<evidence type="ECO:0000256" key="5">
    <source>
        <dbReference type="ARBA" id="ARBA00023242"/>
    </source>
</evidence>
<evidence type="ECO:0000256" key="6">
    <source>
        <dbReference type="SAM" id="MobiDB-lite"/>
    </source>
</evidence>
<feature type="compositionally biased region" description="Basic residues" evidence="6">
    <location>
        <begin position="427"/>
        <end position="442"/>
    </location>
</feature>
<feature type="domain" description="MRG" evidence="7">
    <location>
        <begin position="114"/>
        <end position="309"/>
    </location>
</feature>
<sequence length="442" mass="50740">MNPSTSQPRSLRVIRKGSSVFYLHNEQYREVKVVDVKKRYSDDPEYVIHFKGQGSDTNITIKSSEAHPKIFTHPQASAHGQKRHREDDAPTSTILSFELTMNIVDNGYDTDEYTHEIGRIVLPIELRRILKKDVDMIRTNHLNVINGPHTVDKILDDFVKSANLTPEEMEQAMRSSIEYQNDGYSLTGPGMVASALGIKNYFNALLKSRLLYSFERGQYRKMYQIDKAIRDRDAGTNSDDENAPPTLFKPSKYYGLVHLLRLLATIPVHIEFPKGENTEKTSMKFKMVINGTCQIIKYLHHNYERYYNEDGWFLSNPIYRETSKQTLPAIGAKIDMKKIEETLARVQMFEMQAANGIEPDLPIEEAKMENPMYLQQLQQQVHGKEPVPEDPTAPVIGAGPEVEENEPEVPAEEDNAEKQDEKEGGKQTKKQRRKKNKKQKKN</sequence>
<dbReference type="PANTHER" id="PTHR10880:SF48">
    <property type="entry name" value="MORTALITY FACTOR 4 LIKE 2"/>
    <property type="match status" value="1"/>
</dbReference>